<reference evidence="3" key="1">
    <citation type="submission" date="2020-07" db="EMBL/GenBank/DDBJ databases">
        <title>Draft Genome Sequence of a Deep-Sea Yeast, Naganishia (Cryptococcus) liquefaciens strain N6.</title>
        <authorList>
            <person name="Han Y.W."/>
            <person name="Kajitani R."/>
            <person name="Morimoto H."/>
            <person name="Parhat M."/>
            <person name="Tsubouchi H."/>
            <person name="Bakenova O."/>
            <person name="Ogata M."/>
            <person name="Argunhan B."/>
            <person name="Aoki R."/>
            <person name="Kajiwara S."/>
            <person name="Itoh T."/>
            <person name="Iwasaki H."/>
        </authorList>
    </citation>
    <scope>NUCLEOTIDE SEQUENCE</scope>
    <source>
        <strain evidence="3">N6</strain>
    </source>
</reference>
<sequence length="311" mass="34341">MSNLIKASVIQCSTVKYDLEATLEKMDRLVKVARERDGSQLAVFPEAFLGGYPKGLNFGCVVGERDPAGRDDFLAYTKSAISVPGPAITRVEEIARRHDIFIVSGVIEKAGGTLYCTAIWVHPEQGLVGKRRKLMPTGSERLIWGFGDENDVKVCKTTLPGTTDEITLSSTICWENYMPLLRYRMYELGTQLYCVPTVDNREVWQNTMTHIALEGRTDISFAIYFSQVKDHVSSVKADLDSKTQNSDETVKIAGGSVIIDPLGNVLAGPLRGSEGVLTAELDLDTIIRGKLDLDVVGHYARRDIFSMSVRS</sequence>
<gene>
    <name evidence="3" type="ORF">NliqN6_1269</name>
</gene>
<dbReference type="PROSITE" id="PS50263">
    <property type="entry name" value="CN_HYDROLASE"/>
    <property type="match status" value="1"/>
</dbReference>
<protein>
    <recommendedName>
        <fullName evidence="2">CN hydrolase domain-containing protein</fullName>
    </recommendedName>
</protein>
<dbReference type="Gene3D" id="3.60.110.10">
    <property type="entry name" value="Carbon-nitrogen hydrolase"/>
    <property type="match status" value="1"/>
</dbReference>
<dbReference type="InterPro" id="IPR003010">
    <property type="entry name" value="C-N_Hydrolase"/>
</dbReference>
<keyword evidence="4" id="KW-1185">Reference proteome</keyword>
<dbReference type="GO" id="GO:0051410">
    <property type="term" value="P:detoxification of nitrogen compound"/>
    <property type="evidence" value="ECO:0007669"/>
    <property type="project" value="TreeGrafter"/>
</dbReference>
<dbReference type="SUPFAM" id="SSF56317">
    <property type="entry name" value="Carbon-nitrogen hydrolase"/>
    <property type="match status" value="1"/>
</dbReference>
<evidence type="ECO:0000313" key="4">
    <source>
        <dbReference type="Proteomes" id="UP000620104"/>
    </source>
</evidence>
<feature type="domain" description="CN hydrolase" evidence="2">
    <location>
        <begin position="5"/>
        <end position="283"/>
    </location>
</feature>
<dbReference type="AlphaFoldDB" id="A0A8H3YE36"/>
<dbReference type="PANTHER" id="PTHR46044">
    <property type="entry name" value="NITRILASE"/>
    <property type="match status" value="1"/>
</dbReference>
<dbReference type="InterPro" id="IPR044149">
    <property type="entry name" value="Nitrilases_CHs"/>
</dbReference>
<dbReference type="CDD" id="cd07564">
    <property type="entry name" value="nitrilases_CHs"/>
    <property type="match status" value="1"/>
</dbReference>
<dbReference type="InterPro" id="IPR036526">
    <property type="entry name" value="C-N_Hydrolase_sf"/>
</dbReference>
<comment type="caution">
    <text evidence="3">The sequence shown here is derived from an EMBL/GenBank/DDBJ whole genome shotgun (WGS) entry which is preliminary data.</text>
</comment>
<evidence type="ECO:0000256" key="1">
    <source>
        <dbReference type="ARBA" id="ARBA00008129"/>
    </source>
</evidence>
<dbReference type="EMBL" id="BLZA01000009">
    <property type="protein sequence ID" value="GHJ84867.1"/>
    <property type="molecule type" value="Genomic_DNA"/>
</dbReference>
<evidence type="ECO:0000259" key="2">
    <source>
        <dbReference type="PROSITE" id="PS50263"/>
    </source>
</evidence>
<name>A0A8H3YE36_9TREE</name>
<dbReference type="GO" id="GO:0018822">
    <property type="term" value="F:nitrile hydratase activity"/>
    <property type="evidence" value="ECO:0007669"/>
    <property type="project" value="TreeGrafter"/>
</dbReference>
<dbReference type="Proteomes" id="UP000620104">
    <property type="component" value="Unassembled WGS sequence"/>
</dbReference>
<dbReference type="GO" id="GO:0000257">
    <property type="term" value="F:nitrilase activity"/>
    <property type="evidence" value="ECO:0007669"/>
    <property type="project" value="TreeGrafter"/>
</dbReference>
<dbReference type="PANTHER" id="PTHR46044:SF1">
    <property type="entry name" value="CN HYDROLASE DOMAIN-CONTAINING PROTEIN"/>
    <property type="match status" value="1"/>
</dbReference>
<comment type="similarity">
    <text evidence="1">Belongs to the carbon-nitrogen hydrolase superfamily. Nitrilase family.</text>
</comment>
<organism evidence="3 4">
    <name type="scientific">Naganishia liquefaciens</name>
    <dbReference type="NCBI Taxonomy" id="104408"/>
    <lineage>
        <taxon>Eukaryota</taxon>
        <taxon>Fungi</taxon>
        <taxon>Dikarya</taxon>
        <taxon>Basidiomycota</taxon>
        <taxon>Agaricomycotina</taxon>
        <taxon>Tremellomycetes</taxon>
        <taxon>Filobasidiales</taxon>
        <taxon>Filobasidiaceae</taxon>
        <taxon>Naganishia</taxon>
    </lineage>
</organism>
<dbReference type="OrthoDB" id="10250282at2759"/>
<proteinExistence type="inferred from homology"/>
<evidence type="ECO:0000313" key="3">
    <source>
        <dbReference type="EMBL" id="GHJ84867.1"/>
    </source>
</evidence>
<accession>A0A8H3YE36</accession>
<dbReference type="Pfam" id="PF00795">
    <property type="entry name" value="CN_hydrolase"/>
    <property type="match status" value="1"/>
</dbReference>